<dbReference type="EMBL" id="CP089276">
    <property type="protein sequence ID" value="USP76794.1"/>
    <property type="molecule type" value="Genomic_DNA"/>
</dbReference>
<proteinExistence type="inferred from homology"/>
<evidence type="ECO:0000313" key="8">
    <source>
        <dbReference type="EMBL" id="USP76794.1"/>
    </source>
</evidence>
<organism evidence="8 9">
    <name type="scientific">Curvularia clavata</name>
    <dbReference type="NCBI Taxonomy" id="95742"/>
    <lineage>
        <taxon>Eukaryota</taxon>
        <taxon>Fungi</taxon>
        <taxon>Dikarya</taxon>
        <taxon>Ascomycota</taxon>
        <taxon>Pezizomycotina</taxon>
        <taxon>Dothideomycetes</taxon>
        <taxon>Pleosporomycetidae</taxon>
        <taxon>Pleosporales</taxon>
        <taxon>Pleosporineae</taxon>
        <taxon>Pleosporaceae</taxon>
        <taxon>Curvularia</taxon>
    </lineage>
</organism>
<dbReference type="InterPro" id="IPR021109">
    <property type="entry name" value="Peptidase_aspartic_dom_sf"/>
</dbReference>
<dbReference type="GO" id="GO:0006508">
    <property type="term" value="P:proteolysis"/>
    <property type="evidence" value="ECO:0007669"/>
    <property type="project" value="InterPro"/>
</dbReference>
<dbReference type="InterPro" id="IPR034164">
    <property type="entry name" value="Pepsin-like_dom"/>
</dbReference>
<evidence type="ECO:0000256" key="2">
    <source>
        <dbReference type="ARBA" id="ARBA00007447"/>
    </source>
</evidence>
<evidence type="ECO:0000313" key="9">
    <source>
        <dbReference type="Proteomes" id="UP001056012"/>
    </source>
</evidence>
<evidence type="ECO:0008006" key="10">
    <source>
        <dbReference type="Google" id="ProtNLM"/>
    </source>
</evidence>
<dbReference type="InterPro" id="IPR011057">
    <property type="entry name" value="Mss4-like_sf"/>
</dbReference>
<evidence type="ECO:0000256" key="5">
    <source>
        <dbReference type="PIRSR" id="PIRSR601461-1"/>
    </source>
</evidence>
<feature type="domain" description="CENP-V/GFA" evidence="7">
    <location>
        <begin position="27"/>
        <end position="151"/>
    </location>
</feature>
<accession>A0A9Q9DSI5</accession>
<dbReference type="Pfam" id="PF04828">
    <property type="entry name" value="GFA"/>
    <property type="match status" value="1"/>
</dbReference>
<dbReference type="CDD" id="cd05471">
    <property type="entry name" value="pepsin_like"/>
    <property type="match status" value="1"/>
</dbReference>
<gene>
    <name evidence="8" type="ORF">yc1106_04068</name>
</gene>
<comment type="similarity">
    <text evidence="1">Belongs to the Gfa family.</text>
</comment>
<dbReference type="PROSITE" id="PS51891">
    <property type="entry name" value="CENP_V_GFA"/>
    <property type="match status" value="1"/>
</dbReference>
<dbReference type="GO" id="GO:0004190">
    <property type="term" value="F:aspartic-type endopeptidase activity"/>
    <property type="evidence" value="ECO:0007669"/>
    <property type="project" value="InterPro"/>
</dbReference>
<dbReference type="Proteomes" id="UP001056012">
    <property type="component" value="Chromosome 3"/>
</dbReference>
<evidence type="ECO:0000256" key="3">
    <source>
        <dbReference type="ARBA" id="ARBA00022723"/>
    </source>
</evidence>
<dbReference type="PANTHER" id="PTHR47966">
    <property type="entry name" value="BETA-SITE APP-CLEAVING ENZYME, ISOFORM A-RELATED"/>
    <property type="match status" value="1"/>
</dbReference>
<keyword evidence="9" id="KW-1185">Reference proteome</keyword>
<protein>
    <recommendedName>
        <fullName evidence="10">CENP-V/GFA domain-containing protein</fullName>
    </recommendedName>
</protein>
<evidence type="ECO:0000259" key="7">
    <source>
        <dbReference type="PROSITE" id="PS51891"/>
    </source>
</evidence>
<dbReference type="GO" id="GO:0016846">
    <property type="term" value="F:carbon-sulfur lyase activity"/>
    <property type="evidence" value="ECO:0007669"/>
    <property type="project" value="InterPro"/>
</dbReference>
<dbReference type="InterPro" id="IPR033121">
    <property type="entry name" value="PEPTIDASE_A1"/>
</dbReference>
<dbReference type="AlphaFoldDB" id="A0A9Q9DSI5"/>
<dbReference type="InterPro" id="IPR001461">
    <property type="entry name" value="Aspartic_peptidase_A1"/>
</dbReference>
<dbReference type="InterPro" id="IPR006913">
    <property type="entry name" value="CENP-V/GFA"/>
</dbReference>
<dbReference type="GO" id="GO:0046872">
    <property type="term" value="F:metal ion binding"/>
    <property type="evidence" value="ECO:0007669"/>
    <property type="project" value="UniProtKB-KW"/>
</dbReference>
<dbReference type="PANTHER" id="PTHR47966:SF47">
    <property type="entry name" value="ENDOPEPTIDASE, PUTATIVE (AFU_ORTHOLOGUE AFUA_3G01220)-RELATED"/>
    <property type="match status" value="1"/>
</dbReference>
<feature type="active site" evidence="5">
    <location>
        <position position="476"/>
    </location>
</feature>
<dbReference type="GO" id="GO:0000324">
    <property type="term" value="C:fungal-type vacuole"/>
    <property type="evidence" value="ECO:0007669"/>
    <property type="project" value="TreeGrafter"/>
</dbReference>
<evidence type="ECO:0000259" key="6">
    <source>
        <dbReference type="PROSITE" id="PS51767"/>
    </source>
</evidence>
<keyword evidence="3" id="KW-0479">Metal-binding</keyword>
<dbReference type="Gene3D" id="3.90.1590.10">
    <property type="entry name" value="glutathione-dependent formaldehyde- activating enzyme (gfa)"/>
    <property type="match status" value="1"/>
</dbReference>
<evidence type="ECO:0000256" key="1">
    <source>
        <dbReference type="ARBA" id="ARBA00005495"/>
    </source>
</evidence>
<feature type="domain" description="Peptidase A1" evidence="6">
    <location>
        <begin position="222"/>
        <end position="594"/>
    </location>
</feature>
<name>A0A9Q9DSI5_CURCL</name>
<dbReference type="Pfam" id="PF00026">
    <property type="entry name" value="Asp"/>
    <property type="match status" value="1"/>
</dbReference>
<dbReference type="SUPFAM" id="SSF51316">
    <property type="entry name" value="Mss4-like"/>
    <property type="match status" value="1"/>
</dbReference>
<evidence type="ECO:0000256" key="4">
    <source>
        <dbReference type="ARBA" id="ARBA00022833"/>
    </source>
</evidence>
<dbReference type="PROSITE" id="PS51767">
    <property type="entry name" value="PEPTIDASE_A1"/>
    <property type="match status" value="1"/>
</dbReference>
<feature type="active site" evidence="5">
    <location>
        <position position="238"/>
    </location>
</feature>
<keyword evidence="4" id="KW-0862">Zinc</keyword>
<dbReference type="SUPFAM" id="SSF50630">
    <property type="entry name" value="Acid proteases"/>
    <property type="match status" value="1"/>
</dbReference>
<dbReference type="OrthoDB" id="15189at2759"/>
<sequence length="599" mass="65386">MANGFAAADKSKPFITNNSLAKDRGYKDGLPTATCLCGGVQLAFPVEGPGLINTFVCNCADCRKLTASMFASNFAIDDKYLVHVRGRDNLKSWYNPVTPVRHEGSMTDYFCSTCGTLMYRISSAFPNVPILRIGSVDDLSLHETKLKPQWEQFTKDRALLPFSSGAFFENNVDALRELEIPVARSLHALKPFGKRRSDKLITARSDNRGTSPTRTILDGTDYAIDITLGGKTYAVLFDTASSAFWMPGANFTCVDTNNTAQPDSACGFASNGPEEFTGGRIADQNFQVTYISGEFATGAAGREDVTFAGVTVKNQHIGLADRAYFDSQNGFTSGIMGWGLGNYTTFYPGDDPKLNNKTDPNHTWIPTNTWILNAVEQGLLEKPMFSINIGNRTENAANLSASGFVAVGGAPLEGLPFTGVWAHSSITPETYAPWGLKNKYTHWNVRPDGFLVDQTFVPWNPGNFADGGNEIFTVLDTGSTWSYITNETIQVIAKAMQPPATWSIPDTAYVAMCNATVPKVSIRINGTDLPIAKRELLLDGWLGQANNSTTLCWLGWQPAYQPPRGGAAPYILGDTFFRNVLTVHDVGNLEMSFASLKWN</sequence>
<reference evidence="8" key="1">
    <citation type="submission" date="2021-12" db="EMBL/GenBank/DDBJ databases">
        <title>Curvularia clavata genome.</title>
        <authorList>
            <person name="Cao Y."/>
        </authorList>
    </citation>
    <scope>NUCLEOTIDE SEQUENCE</scope>
    <source>
        <strain evidence="8">Yc1106</strain>
    </source>
</reference>
<dbReference type="PRINTS" id="PR00792">
    <property type="entry name" value="PEPSIN"/>
</dbReference>
<dbReference type="VEuPathDB" id="FungiDB:yc1106_04068"/>
<comment type="similarity">
    <text evidence="2">Belongs to the peptidase A1 family.</text>
</comment>
<dbReference type="Gene3D" id="2.40.70.10">
    <property type="entry name" value="Acid Proteases"/>
    <property type="match status" value="2"/>
</dbReference>